<evidence type="ECO:0000256" key="6">
    <source>
        <dbReference type="ARBA" id="ARBA00022967"/>
    </source>
</evidence>
<dbReference type="AlphaFoldDB" id="A0A914H8W4"/>
<evidence type="ECO:0000256" key="2">
    <source>
        <dbReference type="ARBA" id="ARBA00012473"/>
    </source>
</evidence>
<keyword evidence="7" id="KW-0406">Ion transport</keyword>
<evidence type="ECO:0000259" key="9">
    <source>
        <dbReference type="Pfam" id="PF22919"/>
    </source>
</evidence>
<dbReference type="EC" id="7.1.2.2" evidence="2"/>
<evidence type="ECO:0000256" key="1">
    <source>
        <dbReference type="ARBA" id="ARBA00008936"/>
    </source>
</evidence>
<feature type="domain" description="ATP synthase A/B type C-terminal" evidence="9">
    <location>
        <begin position="6"/>
        <end position="101"/>
    </location>
</feature>
<dbReference type="InterPro" id="IPR024034">
    <property type="entry name" value="ATPase_F1/V1_b/a_C"/>
</dbReference>
<dbReference type="InterPro" id="IPR055190">
    <property type="entry name" value="ATP-synt_VA_C"/>
</dbReference>
<dbReference type="WBParaSite" id="Gr19_v10_g1513.t1">
    <property type="protein sequence ID" value="Gr19_v10_g1513.t1"/>
    <property type="gene ID" value="Gr19_v10_g1513"/>
</dbReference>
<evidence type="ECO:0000256" key="8">
    <source>
        <dbReference type="SAM" id="Coils"/>
    </source>
</evidence>
<sequence>MRALDDYYEKNHTEFVPLRTKCKEILQEEEDLSEIVQLVGKASLAEGDKITLEVAKLIKDDFLQQNGYSSYDRFCPFFKTVGMLKNMIGFYDLSRHAIRDHLGDLIHELSSMKFEDPSEKSEEQIKKDYEELYERMQNKFRALEDE</sequence>
<dbReference type="PANTHER" id="PTHR43607">
    <property type="entry name" value="V-TYPE PROTON ATPASE CATALYTIC SUBUNIT A"/>
    <property type="match status" value="1"/>
</dbReference>
<feature type="coiled-coil region" evidence="8">
    <location>
        <begin position="119"/>
        <end position="146"/>
    </location>
</feature>
<dbReference type="Proteomes" id="UP000887572">
    <property type="component" value="Unplaced"/>
</dbReference>
<dbReference type="GO" id="GO:0005524">
    <property type="term" value="F:ATP binding"/>
    <property type="evidence" value="ECO:0007669"/>
    <property type="project" value="UniProtKB-KW"/>
</dbReference>
<dbReference type="CDD" id="cd18111">
    <property type="entry name" value="ATP-synt_V_A-type_alpha_C"/>
    <property type="match status" value="1"/>
</dbReference>
<proteinExistence type="inferred from homology"/>
<keyword evidence="5" id="KW-0067">ATP-binding</keyword>
<dbReference type="GO" id="GO:0046961">
    <property type="term" value="F:proton-transporting ATPase activity, rotational mechanism"/>
    <property type="evidence" value="ECO:0007669"/>
    <property type="project" value="InterPro"/>
</dbReference>
<dbReference type="SUPFAM" id="SSF47917">
    <property type="entry name" value="C-terminal domain of alpha and beta subunits of F1 ATP synthase"/>
    <property type="match status" value="1"/>
</dbReference>
<dbReference type="Pfam" id="PF22919">
    <property type="entry name" value="ATP-synt_VA_C"/>
    <property type="match status" value="1"/>
</dbReference>
<dbReference type="InterPro" id="IPR022878">
    <property type="entry name" value="V-ATPase_asu"/>
</dbReference>
<dbReference type="PANTHER" id="PTHR43607:SF1">
    <property type="entry name" value="H(+)-TRANSPORTING TWO-SECTOR ATPASE"/>
    <property type="match status" value="1"/>
</dbReference>
<comment type="similarity">
    <text evidence="1">Belongs to the ATPase alpha/beta chains family.</text>
</comment>
<keyword evidence="6" id="KW-1278">Translocase</keyword>
<keyword evidence="3" id="KW-0813">Transport</keyword>
<keyword evidence="10" id="KW-1185">Reference proteome</keyword>
<evidence type="ECO:0000256" key="7">
    <source>
        <dbReference type="ARBA" id="ARBA00023065"/>
    </source>
</evidence>
<organism evidence="10 11">
    <name type="scientific">Globodera rostochiensis</name>
    <name type="common">Golden nematode worm</name>
    <name type="synonym">Heterodera rostochiensis</name>
    <dbReference type="NCBI Taxonomy" id="31243"/>
    <lineage>
        <taxon>Eukaryota</taxon>
        <taxon>Metazoa</taxon>
        <taxon>Ecdysozoa</taxon>
        <taxon>Nematoda</taxon>
        <taxon>Chromadorea</taxon>
        <taxon>Rhabditida</taxon>
        <taxon>Tylenchina</taxon>
        <taxon>Tylenchomorpha</taxon>
        <taxon>Tylenchoidea</taxon>
        <taxon>Heteroderidae</taxon>
        <taxon>Heteroderinae</taxon>
        <taxon>Globodera</taxon>
    </lineage>
</organism>
<evidence type="ECO:0000256" key="4">
    <source>
        <dbReference type="ARBA" id="ARBA00022741"/>
    </source>
</evidence>
<evidence type="ECO:0000313" key="11">
    <source>
        <dbReference type="WBParaSite" id="Gr19_v10_g1513.t1"/>
    </source>
</evidence>
<dbReference type="GO" id="GO:0046034">
    <property type="term" value="P:ATP metabolic process"/>
    <property type="evidence" value="ECO:0007669"/>
    <property type="project" value="InterPro"/>
</dbReference>
<reference evidence="11" key="1">
    <citation type="submission" date="2022-11" db="UniProtKB">
        <authorList>
            <consortium name="WormBaseParasite"/>
        </authorList>
    </citation>
    <scope>IDENTIFICATION</scope>
</reference>
<dbReference type="GO" id="GO:0005765">
    <property type="term" value="C:lysosomal membrane"/>
    <property type="evidence" value="ECO:0007669"/>
    <property type="project" value="TreeGrafter"/>
</dbReference>
<accession>A0A914H8W4</accession>
<protein>
    <recommendedName>
        <fullName evidence="2">H(+)-transporting two-sector ATPase</fullName>
        <ecNumber evidence="2">7.1.2.2</ecNumber>
    </recommendedName>
</protein>
<dbReference type="FunFam" id="1.10.1140.10:FF:000002">
    <property type="entry name" value="V-type proton ATPase catalytic subunit A"/>
    <property type="match status" value="1"/>
</dbReference>
<dbReference type="Gene3D" id="1.10.1140.10">
    <property type="entry name" value="Bovine Mitochondrial F1-atpase, Atp Synthase Beta Chain, Chain D, domain 3"/>
    <property type="match status" value="1"/>
</dbReference>
<name>A0A914H8W4_GLORO</name>
<evidence type="ECO:0000313" key="10">
    <source>
        <dbReference type="Proteomes" id="UP000887572"/>
    </source>
</evidence>
<keyword evidence="4" id="KW-0547">Nucleotide-binding</keyword>
<evidence type="ECO:0000256" key="3">
    <source>
        <dbReference type="ARBA" id="ARBA00022448"/>
    </source>
</evidence>
<evidence type="ECO:0000256" key="5">
    <source>
        <dbReference type="ARBA" id="ARBA00022840"/>
    </source>
</evidence>
<keyword evidence="8" id="KW-0175">Coiled coil</keyword>